<dbReference type="RefSeq" id="WP_281765816.1">
    <property type="nucleotide sequence ID" value="NZ_BRVO01000003.1"/>
</dbReference>
<protein>
    <submittedName>
        <fullName evidence="1">Uncharacterized protein</fullName>
    </submittedName>
</protein>
<keyword evidence="2" id="KW-1185">Reference proteome</keyword>
<evidence type="ECO:0000313" key="2">
    <source>
        <dbReference type="Proteomes" id="UP001143543"/>
    </source>
</evidence>
<proteinExistence type="predicted"/>
<dbReference type="Proteomes" id="UP001143543">
    <property type="component" value="Unassembled WGS sequence"/>
</dbReference>
<reference evidence="1" key="1">
    <citation type="submission" date="2022-07" db="EMBL/GenBank/DDBJ databases">
        <title>Taxonomy of Novel Oxalotrophic and Methylotrophic Bacteria.</title>
        <authorList>
            <person name="Sahin N."/>
            <person name="Tani A."/>
        </authorList>
    </citation>
    <scope>NUCLEOTIDE SEQUENCE</scope>
    <source>
        <strain evidence="1">Y10</strain>
    </source>
</reference>
<comment type="caution">
    <text evidence="1">The sequence shown here is derived from an EMBL/GenBank/DDBJ whole genome shotgun (WGS) entry which is preliminary data.</text>
</comment>
<evidence type="ECO:0000313" key="1">
    <source>
        <dbReference type="EMBL" id="GLB50184.1"/>
    </source>
</evidence>
<accession>A0ABQ5MLD0</accession>
<dbReference type="EMBL" id="BRVO01000003">
    <property type="protein sequence ID" value="GLB50184.1"/>
    <property type="molecule type" value="Genomic_DNA"/>
</dbReference>
<name>A0ABQ5MLD0_9FLAO</name>
<sequence length="160" mass="18950">MSYHKGNFFKHTYCVFKEVNLEDFPFKDEVPHFTSKSGSSYYYTKDGVYRVANHWGRAANCRWRLVASNNDNDRSDRIYIGYANWTMFYRDSEVEKLYCIAREGEIIGFKHKDEPGVEGRIFRNASETQKVIRKIKAIMGRAKYLDETEMNLQIDKLIFI</sequence>
<organism evidence="1 2">
    <name type="scientific">Neptunitalea lumnitzerae</name>
    <dbReference type="NCBI Taxonomy" id="2965509"/>
    <lineage>
        <taxon>Bacteria</taxon>
        <taxon>Pseudomonadati</taxon>
        <taxon>Bacteroidota</taxon>
        <taxon>Flavobacteriia</taxon>
        <taxon>Flavobacteriales</taxon>
        <taxon>Flavobacteriaceae</taxon>
        <taxon>Neptunitalea</taxon>
    </lineage>
</organism>
<gene>
    <name evidence="1" type="ORF">Y10_25520</name>
</gene>